<dbReference type="Proteomes" id="UP000075243">
    <property type="component" value="Unassembled WGS sequence"/>
</dbReference>
<evidence type="ECO:0000259" key="1">
    <source>
        <dbReference type="Pfam" id="PF13960"/>
    </source>
</evidence>
<sequence>MQHLLPVAIRGILPNIVRSVLTRLCFFFNAICAKVIDLHKLDELENESTIILCQLEMYFPLSFFDIMIHLLVHLVREIRLSGPISLRWMYPVERYMKILKGYNKNPYRLEAFIVERYIAEEAIEFCLDYIKGVTKPVGIHKSRYEDRIEGKGTKGQKVKFILRKELLQAHLYILNNDPIDERWFVVLQGRSVLNLDDSTVKFGESLSFSTCMPTNNEEIEQDDVHATCNDHDEGIWENIII</sequence>
<protein>
    <recommendedName>
        <fullName evidence="1">DUF4218 domain-containing protein</fullName>
    </recommendedName>
</protein>
<dbReference type="InterPro" id="IPR025452">
    <property type="entry name" value="DUF4218"/>
</dbReference>
<organism evidence="2 3">
    <name type="scientific">Cajanus cajan</name>
    <name type="common">Pigeon pea</name>
    <name type="synonym">Cajanus indicus</name>
    <dbReference type="NCBI Taxonomy" id="3821"/>
    <lineage>
        <taxon>Eukaryota</taxon>
        <taxon>Viridiplantae</taxon>
        <taxon>Streptophyta</taxon>
        <taxon>Embryophyta</taxon>
        <taxon>Tracheophyta</taxon>
        <taxon>Spermatophyta</taxon>
        <taxon>Magnoliopsida</taxon>
        <taxon>eudicotyledons</taxon>
        <taxon>Gunneridae</taxon>
        <taxon>Pentapetalae</taxon>
        <taxon>rosids</taxon>
        <taxon>fabids</taxon>
        <taxon>Fabales</taxon>
        <taxon>Fabaceae</taxon>
        <taxon>Papilionoideae</taxon>
        <taxon>50 kb inversion clade</taxon>
        <taxon>NPAAA clade</taxon>
        <taxon>indigoferoid/millettioid clade</taxon>
        <taxon>Phaseoleae</taxon>
        <taxon>Cajanus</taxon>
    </lineage>
</organism>
<keyword evidence="3" id="KW-1185">Reference proteome</keyword>
<feature type="domain" description="DUF4218" evidence="1">
    <location>
        <begin position="31"/>
        <end position="134"/>
    </location>
</feature>
<gene>
    <name evidence="2" type="ORF">KK1_038547</name>
</gene>
<proteinExistence type="predicted"/>
<evidence type="ECO:0000313" key="3">
    <source>
        <dbReference type="Proteomes" id="UP000075243"/>
    </source>
</evidence>
<accession>A0A151RCC8</accession>
<dbReference type="PANTHER" id="PTHR48258:SF9">
    <property type="entry name" value="OS01G0348150 PROTEIN"/>
    <property type="match status" value="1"/>
</dbReference>
<dbReference type="Pfam" id="PF13960">
    <property type="entry name" value="DUF4218"/>
    <property type="match status" value="1"/>
</dbReference>
<dbReference type="AlphaFoldDB" id="A0A151RCC8"/>
<evidence type="ECO:0000313" key="2">
    <source>
        <dbReference type="EMBL" id="KYP40119.1"/>
    </source>
</evidence>
<reference evidence="2" key="1">
    <citation type="journal article" date="2012" name="Nat. Biotechnol.">
        <title>Draft genome sequence of pigeonpea (Cajanus cajan), an orphan legume crop of resource-poor farmers.</title>
        <authorList>
            <person name="Varshney R.K."/>
            <person name="Chen W."/>
            <person name="Li Y."/>
            <person name="Bharti A.K."/>
            <person name="Saxena R.K."/>
            <person name="Schlueter J.A."/>
            <person name="Donoghue M.T."/>
            <person name="Azam S."/>
            <person name="Fan G."/>
            <person name="Whaley A.M."/>
            <person name="Farmer A.D."/>
            <person name="Sheridan J."/>
            <person name="Iwata A."/>
            <person name="Tuteja R."/>
            <person name="Penmetsa R.V."/>
            <person name="Wu W."/>
            <person name="Upadhyaya H.D."/>
            <person name="Yang S.P."/>
            <person name="Shah T."/>
            <person name="Saxena K.B."/>
            <person name="Michael T."/>
            <person name="McCombie W.R."/>
            <person name="Yang B."/>
            <person name="Zhang G."/>
            <person name="Yang H."/>
            <person name="Wang J."/>
            <person name="Spillane C."/>
            <person name="Cook D.R."/>
            <person name="May G.D."/>
            <person name="Xu X."/>
            <person name="Jackson S.A."/>
        </authorList>
    </citation>
    <scope>NUCLEOTIDE SEQUENCE [LARGE SCALE GENOMIC DNA]</scope>
</reference>
<dbReference type="EMBL" id="KQ483856">
    <property type="protein sequence ID" value="KYP40119.1"/>
    <property type="molecule type" value="Genomic_DNA"/>
</dbReference>
<name>A0A151RCC8_CAJCA</name>
<dbReference type="PANTHER" id="PTHR48258">
    <property type="entry name" value="DUF4218 DOMAIN-CONTAINING PROTEIN-RELATED"/>
    <property type="match status" value="1"/>
</dbReference>
<dbReference type="Gramene" id="C.cajan_39251.t">
    <property type="protein sequence ID" value="C.cajan_39251.t"/>
    <property type="gene ID" value="C.cajan_39251"/>
</dbReference>